<dbReference type="PIRSF" id="PIRSF005536">
    <property type="entry name" value="Agal"/>
    <property type="match status" value="1"/>
</dbReference>
<dbReference type="InterPro" id="IPR017853">
    <property type="entry name" value="GH"/>
</dbReference>
<evidence type="ECO:0000256" key="1">
    <source>
        <dbReference type="ARBA" id="ARBA00001255"/>
    </source>
</evidence>
<dbReference type="EC" id="3.2.1.22" evidence="2 5"/>
<dbReference type="InterPro" id="IPR031705">
    <property type="entry name" value="Glyco_hydro_36_C"/>
</dbReference>
<accession>A0A852WQR2</accession>
<evidence type="ECO:0000259" key="9">
    <source>
        <dbReference type="Pfam" id="PF16875"/>
    </source>
</evidence>
<dbReference type="CDD" id="cd14791">
    <property type="entry name" value="GH36"/>
    <property type="match status" value="1"/>
</dbReference>
<evidence type="ECO:0000313" key="11">
    <source>
        <dbReference type="Proteomes" id="UP000573599"/>
    </source>
</evidence>
<reference evidence="10 11" key="1">
    <citation type="submission" date="2020-07" db="EMBL/GenBank/DDBJ databases">
        <title>Sequencing the genomes of 1000 actinobacteria strains.</title>
        <authorList>
            <person name="Klenk H.-P."/>
        </authorList>
    </citation>
    <scope>NUCLEOTIDE SEQUENCE [LARGE SCALE GENOMIC DNA]</scope>
    <source>
        <strain evidence="10 11">DSM 23987</strain>
    </source>
</reference>
<feature type="active site" description="Nucleophile" evidence="6">
    <location>
        <position position="458"/>
    </location>
</feature>
<keyword evidence="3 5" id="KW-0378">Hydrolase</keyword>
<dbReference type="Gene3D" id="2.70.98.60">
    <property type="entry name" value="alpha-galactosidase from lactobacil brevis"/>
    <property type="match status" value="1"/>
</dbReference>
<dbReference type="PANTHER" id="PTHR43053:SF3">
    <property type="entry name" value="ALPHA-GALACTOSIDASE C-RELATED"/>
    <property type="match status" value="1"/>
</dbReference>
<gene>
    <name evidence="10" type="ORF">BJ986_002049</name>
</gene>
<comment type="similarity">
    <text evidence="5">Belongs to the glycosyl hydrolase.</text>
</comment>
<comment type="catalytic activity">
    <reaction evidence="1 5">
        <text>Hydrolysis of terminal, non-reducing alpha-D-galactose residues in alpha-D-galactosides, including galactose oligosaccharides, galactomannans and galactolipids.</text>
        <dbReference type="EC" id="3.2.1.22"/>
    </reaction>
</comment>
<keyword evidence="11" id="KW-1185">Reference proteome</keyword>
<evidence type="ECO:0000259" key="8">
    <source>
        <dbReference type="Pfam" id="PF16874"/>
    </source>
</evidence>
<dbReference type="Pfam" id="PF16874">
    <property type="entry name" value="Glyco_hydro_36C"/>
    <property type="match status" value="1"/>
</dbReference>
<dbReference type="FunFam" id="3.20.20.70:FF:000118">
    <property type="entry name" value="Alpha-galactosidase"/>
    <property type="match status" value="1"/>
</dbReference>
<evidence type="ECO:0000313" key="10">
    <source>
        <dbReference type="EMBL" id="NYG07562.1"/>
    </source>
</evidence>
<dbReference type="GO" id="GO:0004557">
    <property type="term" value="F:alpha-galactosidase activity"/>
    <property type="evidence" value="ECO:0007669"/>
    <property type="project" value="UniProtKB-UniRule"/>
</dbReference>
<name>A0A852WQR2_9MICO</name>
<feature type="binding site" evidence="7">
    <location>
        <begin position="346"/>
        <end position="347"/>
    </location>
    <ligand>
        <name>substrate</name>
    </ligand>
</feature>
<protein>
    <recommendedName>
        <fullName evidence="2 5">Alpha-galactosidase</fullName>
        <ecNumber evidence="2 5">3.2.1.22</ecNumber>
    </recommendedName>
</protein>
<keyword evidence="4 5" id="KW-0326">Glycosidase</keyword>
<dbReference type="Gene3D" id="3.20.20.70">
    <property type="entry name" value="Aldolase class I"/>
    <property type="match status" value="1"/>
</dbReference>
<feature type="binding site" evidence="7">
    <location>
        <begin position="456"/>
        <end position="460"/>
    </location>
    <ligand>
        <name>substrate</name>
    </ligand>
</feature>
<organism evidence="10 11">
    <name type="scientific">Pedococcus badiiscoriae</name>
    <dbReference type="NCBI Taxonomy" id="642776"/>
    <lineage>
        <taxon>Bacteria</taxon>
        <taxon>Bacillati</taxon>
        <taxon>Actinomycetota</taxon>
        <taxon>Actinomycetes</taxon>
        <taxon>Micrococcales</taxon>
        <taxon>Intrasporangiaceae</taxon>
        <taxon>Pedococcus</taxon>
    </lineage>
</organism>
<dbReference type="Pfam" id="PF02065">
    <property type="entry name" value="Melibiase"/>
    <property type="match status" value="1"/>
</dbReference>
<feature type="domain" description="Glycosyl hydrolase family 36 C-terminal" evidence="8">
    <location>
        <begin position="631"/>
        <end position="726"/>
    </location>
</feature>
<feature type="binding site" evidence="7">
    <location>
        <position position="178"/>
    </location>
    <ligand>
        <name>substrate</name>
    </ligand>
</feature>
<feature type="binding site" evidence="7">
    <location>
        <position position="423"/>
    </location>
    <ligand>
        <name>substrate</name>
    </ligand>
</feature>
<dbReference type="Proteomes" id="UP000573599">
    <property type="component" value="Unassembled WGS sequence"/>
</dbReference>
<dbReference type="GO" id="GO:0016052">
    <property type="term" value="P:carbohydrate catabolic process"/>
    <property type="evidence" value="ECO:0007669"/>
    <property type="project" value="InterPro"/>
</dbReference>
<dbReference type="PROSITE" id="PS00512">
    <property type="entry name" value="ALPHA_GALACTOSIDASE"/>
    <property type="match status" value="1"/>
</dbReference>
<evidence type="ECO:0000256" key="3">
    <source>
        <dbReference type="ARBA" id="ARBA00022801"/>
    </source>
</evidence>
<dbReference type="PRINTS" id="PR00743">
    <property type="entry name" value="GLHYDRLASE36"/>
</dbReference>
<dbReference type="PANTHER" id="PTHR43053">
    <property type="entry name" value="GLYCOSIDASE FAMILY 31"/>
    <property type="match status" value="1"/>
</dbReference>
<dbReference type="InterPro" id="IPR013780">
    <property type="entry name" value="Glyco_hydro_b"/>
</dbReference>
<feature type="binding site" evidence="7">
    <location>
        <position position="527"/>
    </location>
    <ligand>
        <name>substrate</name>
    </ligand>
</feature>
<dbReference type="InterPro" id="IPR013785">
    <property type="entry name" value="Aldolase_TIM"/>
</dbReference>
<evidence type="ECO:0000256" key="5">
    <source>
        <dbReference type="PIRNR" id="PIRNR005536"/>
    </source>
</evidence>
<dbReference type="InterPro" id="IPR002252">
    <property type="entry name" value="Glyco_hydro_36"/>
</dbReference>
<feature type="active site" description="Proton donor" evidence="6">
    <location>
        <position position="527"/>
    </location>
</feature>
<dbReference type="Pfam" id="PF16875">
    <property type="entry name" value="Glyco_hydro_36N"/>
    <property type="match status" value="1"/>
</dbReference>
<dbReference type="InterPro" id="IPR038417">
    <property type="entry name" value="Alpga-gal_N_sf"/>
</dbReference>
<evidence type="ECO:0000256" key="7">
    <source>
        <dbReference type="PIRSR" id="PIRSR005536-2"/>
    </source>
</evidence>
<sequence>MTIPTTTLRSAGTCLVIELPEGELPRVLHWGVDLPDAVHSQLAGVTTRPVPNNALDEPWPLTVLPTSGDGWLGTPAYAAHRAGGATAPRWAVTTEQDGERSLVVTARDGVTSVRSAWTLDAHGVLRVSSSVTNLASRDDAGSPGPGAMQASTLDLGALRALLPLPTRATEVLDLTGRWCRERSPQRSTLQDGTHLRASRRGRTGHDATLLLTVGTPGFGFRTGEVWSVHVAWSGNHEHLVERLPEGAGVHSAVLGGGELLEPGEVRLAPGETYTAPDVVFVHSADGLDGVSRRLHRSQRATAKHSNDPRPLVLNTWEAVYFDHDLTRLKALADTAASIGVERFVLDDGWFGSRRDDHSGLGDWVVSTDVWPDGLAPIVEHVKGLGMEFGLWFEPEMVNVDSDLVRAHPDWVLGPRAGLPRPSRRQHVLDLANPDAAAQIEGQISTLVAELGIDFIKWDHNRDLHEVVRTDSTGTDRPAVHRQTEAVYALLDRLRAAHPGLEIESCSSGGGRVDLGILARTDRIWTSDCNDALERAAIQRWTSLLVPAELMGTHIGPATAHTTHRTLDLPFRMLLALQGHAGLEWDITACTPDELESLRSWSALYRELRPLLHAGDLVRADLPPEQGLLVTGTVSADGAQAAYTVLRTVSGPAVQPGLQTLPGLDQDRTYTVRVRGEAGLPAVTQNSWPGWWDQALDGGFDVSGAVLTHVGLALPVLDPAQGFLLHLT</sequence>
<evidence type="ECO:0000256" key="6">
    <source>
        <dbReference type="PIRSR" id="PIRSR005536-1"/>
    </source>
</evidence>
<dbReference type="EMBL" id="JACCAB010000001">
    <property type="protein sequence ID" value="NYG07562.1"/>
    <property type="molecule type" value="Genomic_DNA"/>
</dbReference>
<comment type="caution">
    <text evidence="10">The sequence shown here is derived from an EMBL/GenBank/DDBJ whole genome shotgun (WGS) entry which is preliminary data.</text>
</comment>
<evidence type="ECO:0000256" key="2">
    <source>
        <dbReference type="ARBA" id="ARBA00012755"/>
    </source>
</evidence>
<feature type="binding site" evidence="7">
    <location>
        <position position="505"/>
    </location>
    <ligand>
        <name>substrate</name>
    </ligand>
</feature>
<dbReference type="AlphaFoldDB" id="A0A852WQR2"/>
<dbReference type="InterPro" id="IPR031704">
    <property type="entry name" value="Glyco_hydro_36_N"/>
</dbReference>
<dbReference type="SUPFAM" id="SSF51445">
    <property type="entry name" value="(Trans)glycosidases"/>
    <property type="match status" value="1"/>
</dbReference>
<proteinExistence type="inferred from homology"/>
<feature type="domain" description="Glycosyl hydrolase family 36 N-terminal" evidence="9">
    <location>
        <begin position="24"/>
        <end position="268"/>
    </location>
</feature>
<dbReference type="InterPro" id="IPR050985">
    <property type="entry name" value="Alpha-glycosidase_related"/>
</dbReference>
<dbReference type="Gene3D" id="2.60.40.1180">
    <property type="entry name" value="Golgi alpha-mannosidase II"/>
    <property type="match status" value="1"/>
</dbReference>
<evidence type="ECO:0000256" key="4">
    <source>
        <dbReference type="ARBA" id="ARBA00023295"/>
    </source>
</evidence>
<dbReference type="InterPro" id="IPR000111">
    <property type="entry name" value="Glyco_hydro_27/36_CS"/>
</dbReference>
<dbReference type="RefSeq" id="WP_179421895.1">
    <property type="nucleotide sequence ID" value="NZ_JACCAB010000001.1"/>
</dbReference>